<dbReference type="Gene3D" id="3.40.50.150">
    <property type="entry name" value="Vaccinia Virus protein VP39"/>
    <property type="match status" value="1"/>
</dbReference>
<evidence type="ECO:0000313" key="2">
    <source>
        <dbReference type="EMBL" id="KGG19808.1"/>
    </source>
</evidence>
<feature type="domain" description="Methyltransferase type 11" evidence="1">
    <location>
        <begin position="99"/>
        <end position="142"/>
    </location>
</feature>
<dbReference type="Pfam" id="PF08241">
    <property type="entry name" value="Methyltransf_11"/>
    <property type="match status" value="1"/>
</dbReference>
<dbReference type="RefSeq" id="WP_036907693.1">
    <property type="nucleotide sequence ID" value="NZ_CP138967.1"/>
</dbReference>
<proteinExistence type="predicted"/>
<organism evidence="2 3">
    <name type="scientific">Prochlorococcus marinus str. PAC1</name>
    <dbReference type="NCBI Taxonomy" id="59924"/>
    <lineage>
        <taxon>Bacteria</taxon>
        <taxon>Bacillati</taxon>
        <taxon>Cyanobacteriota</taxon>
        <taxon>Cyanophyceae</taxon>
        <taxon>Synechococcales</taxon>
        <taxon>Prochlorococcaceae</taxon>
        <taxon>Prochlorococcus</taxon>
    </lineage>
</organism>
<reference evidence="3" key="1">
    <citation type="journal article" date="2014" name="Sci. Data">
        <title>Genomes of diverse isolates of the marine cyanobacterium Prochlorococcus.</title>
        <authorList>
            <person name="Biller S."/>
            <person name="Berube P."/>
            <person name="Thompson J."/>
            <person name="Kelly L."/>
            <person name="Roggensack S."/>
            <person name="Awad L."/>
            <person name="Roache-Johnson K."/>
            <person name="Ding H."/>
            <person name="Giovannoni S.J."/>
            <person name="Moore L.R."/>
            <person name="Chisholm S.W."/>
        </authorList>
    </citation>
    <scope>NUCLEOTIDE SEQUENCE [LARGE SCALE GENOMIC DNA]</scope>
    <source>
        <strain evidence="3">PAC1</strain>
    </source>
</reference>
<dbReference type="AlphaFoldDB" id="A0A0A2C0F6"/>
<dbReference type="InterPro" id="IPR029063">
    <property type="entry name" value="SAM-dependent_MTases_sf"/>
</dbReference>
<sequence>MKLSTYDRTKSDISDDEIFYQQPRFVHHLSDSFRHRLTTLYSEYLLNHHIILDLMSSWVSHLPSKISYKKVIGHGMNEAELSSNERLDRFFVQNLNKKQNMPIEDSSVDVGLIVAGWQYLQYPEKVSLELSRVIKSDSLLIISFTNRAFWTKSPNIWTYSSEGKRIEYVTSVLTSNGWRIEKILNETTQDKKLFGFYSSESDPFFSVIARNNKSNY</sequence>
<evidence type="ECO:0000259" key="1">
    <source>
        <dbReference type="Pfam" id="PF08241"/>
    </source>
</evidence>
<dbReference type="GO" id="GO:0008757">
    <property type="term" value="F:S-adenosylmethionine-dependent methyltransferase activity"/>
    <property type="evidence" value="ECO:0007669"/>
    <property type="project" value="InterPro"/>
</dbReference>
<dbReference type="InterPro" id="IPR013216">
    <property type="entry name" value="Methyltransf_11"/>
</dbReference>
<evidence type="ECO:0000313" key="3">
    <source>
        <dbReference type="Proteomes" id="UP000030392"/>
    </source>
</evidence>
<protein>
    <recommendedName>
        <fullName evidence="1">Methyltransferase type 11 domain-containing protein</fullName>
    </recommendedName>
</protein>
<name>A0A0A2C0F6_PROMR</name>
<comment type="caution">
    <text evidence="2">The sequence shown here is derived from an EMBL/GenBank/DDBJ whole genome shotgun (WGS) entry which is preliminary data.</text>
</comment>
<dbReference type="Proteomes" id="UP000030392">
    <property type="component" value="Unassembled WGS sequence"/>
</dbReference>
<dbReference type="SUPFAM" id="SSF53335">
    <property type="entry name" value="S-adenosyl-L-methionine-dependent methyltransferases"/>
    <property type="match status" value="1"/>
</dbReference>
<gene>
    <name evidence="2" type="ORF">EV03_2196</name>
</gene>
<dbReference type="PANTHER" id="PTHR43036:SF2">
    <property type="entry name" value="OS04G0481300 PROTEIN"/>
    <property type="match status" value="1"/>
</dbReference>
<accession>A0A0A2C0F6</accession>
<dbReference type="EMBL" id="JNAX01000015">
    <property type="protein sequence ID" value="KGG19808.1"/>
    <property type="molecule type" value="Genomic_DNA"/>
</dbReference>
<dbReference type="PANTHER" id="PTHR43036">
    <property type="entry name" value="OSJNBB0011N17.9 PROTEIN"/>
    <property type="match status" value="1"/>
</dbReference>